<keyword evidence="1" id="KW-0472">Membrane</keyword>
<name>A0AAV6W4N9_9ARAC</name>
<evidence type="ECO:0000256" key="1">
    <source>
        <dbReference type="SAM" id="Phobius"/>
    </source>
</evidence>
<dbReference type="AlphaFoldDB" id="A0AAV6W4N9"/>
<reference evidence="2 3" key="1">
    <citation type="journal article" date="2022" name="Nat. Ecol. Evol.">
        <title>A masculinizing supergene underlies an exaggerated male reproductive morph in a spider.</title>
        <authorList>
            <person name="Hendrickx F."/>
            <person name="De Corte Z."/>
            <person name="Sonet G."/>
            <person name="Van Belleghem S.M."/>
            <person name="Kostlbacher S."/>
            <person name="Vangestel C."/>
        </authorList>
    </citation>
    <scope>NUCLEOTIDE SEQUENCE [LARGE SCALE GENOMIC DNA]</scope>
    <source>
        <strain evidence="2">W744_W776</strain>
    </source>
</reference>
<feature type="transmembrane region" description="Helical" evidence="1">
    <location>
        <begin position="41"/>
        <end position="58"/>
    </location>
</feature>
<evidence type="ECO:0000313" key="3">
    <source>
        <dbReference type="Proteomes" id="UP000827092"/>
    </source>
</evidence>
<dbReference type="Proteomes" id="UP000827092">
    <property type="component" value="Unassembled WGS sequence"/>
</dbReference>
<gene>
    <name evidence="2" type="ORF">JTE90_027422</name>
</gene>
<dbReference type="EMBL" id="JAFNEN010000002">
    <property type="protein sequence ID" value="KAG8201946.1"/>
    <property type="molecule type" value="Genomic_DNA"/>
</dbReference>
<feature type="transmembrane region" description="Helical" evidence="1">
    <location>
        <begin position="64"/>
        <end position="86"/>
    </location>
</feature>
<protein>
    <submittedName>
        <fullName evidence="2">Uncharacterized protein</fullName>
    </submittedName>
</protein>
<keyword evidence="3" id="KW-1185">Reference proteome</keyword>
<organism evidence="2 3">
    <name type="scientific">Oedothorax gibbosus</name>
    <dbReference type="NCBI Taxonomy" id="931172"/>
    <lineage>
        <taxon>Eukaryota</taxon>
        <taxon>Metazoa</taxon>
        <taxon>Ecdysozoa</taxon>
        <taxon>Arthropoda</taxon>
        <taxon>Chelicerata</taxon>
        <taxon>Arachnida</taxon>
        <taxon>Araneae</taxon>
        <taxon>Araneomorphae</taxon>
        <taxon>Entelegynae</taxon>
        <taxon>Araneoidea</taxon>
        <taxon>Linyphiidae</taxon>
        <taxon>Erigoninae</taxon>
        <taxon>Oedothorax</taxon>
    </lineage>
</organism>
<comment type="caution">
    <text evidence="2">The sequence shown here is derived from an EMBL/GenBank/DDBJ whole genome shotgun (WGS) entry which is preliminary data.</text>
</comment>
<sequence>MGLYIKRSHNHGALAAAPSLDELMSPHFHASRRRQKDMGPLIIPVQFAGLMWAEWEVVGFRIRMYLGMIILESGAWLLLNCCLIGVE</sequence>
<accession>A0AAV6W4N9</accession>
<proteinExistence type="predicted"/>
<keyword evidence="1" id="KW-1133">Transmembrane helix</keyword>
<keyword evidence="1" id="KW-0812">Transmembrane</keyword>
<evidence type="ECO:0000313" key="2">
    <source>
        <dbReference type="EMBL" id="KAG8201946.1"/>
    </source>
</evidence>